<evidence type="ECO:0000256" key="3">
    <source>
        <dbReference type="ARBA" id="ARBA00022527"/>
    </source>
</evidence>
<dbReference type="GO" id="GO:0005524">
    <property type="term" value="F:ATP binding"/>
    <property type="evidence" value="ECO:0007669"/>
    <property type="project" value="UniProtKB-KW"/>
</dbReference>
<dbReference type="PANTHER" id="PTHR12209">
    <property type="entry name" value="NON-SPECIFIC SERINE/THREONINE PROTEIN KINASE"/>
    <property type="match status" value="1"/>
</dbReference>
<comment type="caution">
    <text evidence="13">The sequence shown here is derived from an EMBL/GenBank/DDBJ whole genome shotgun (WGS) entry which is preliminary data.</text>
</comment>
<dbReference type="GO" id="GO:0005829">
    <property type="term" value="C:cytosol"/>
    <property type="evidence" value="ECO:0007669"/>
    <property type="project" value="TreeGrafter"/>
</dbReference>
<name>A0A8T4C7W1_9ARCH</name>
<reference evidence="13" key="1">
    <citation type="submission" date="2019-03" db="EMBL/GenBank/DDBJ databases">
        <title>Lake Tanganyika Metagenome-Assembled Genomes (MAGs).</title>
        <authorList>
            <person name="Tran P."/>
        </authorList>
    </citation>
    <scope>NUCLEOTIDE SEQUENCE</scope>
    <source>
        <strain evidence="13">M_DeepCast_50m_m2_156</strain>
    </source>
</reference>
<dbReference type="Proteomes" id="UP000774699">
    <property type="component" value="Unassembled WGS sequence"/>
</dbReference>
<dbReference type="AlphaFoldDB" id="A0A8T4C7W1"/>
<keyword evidence="3 13" id="KW-0723">Serine/threonine-protein kinase</keyword>
<dbReference type="EC" id="2.7.11.1" evidence="2"/>
<dbReference type="Pfam" id="PF00069">
    <property type="entry name" value="Pkinase"/>
    <property type="match status" value="1"/>
</dbReference>
<keyword evidence="8" id="KW-0067">ATP-binding</keyword>
<keyword evidence="6" id="KW-0547">Nucleotide-binding</keyword>
<evidence type="ECO:0000256" key="6">
    <source>
        <dbReference type="ARBA" id="ARBA00022741"/>
    </source>
</evidence>
<keyword evidence="4 13" id="KW-0808">Transferase</keyword>
<keyword evidence="5" id="KW-0819">tRNA processing</keyword>
<dbReference type="InterPro" id="IPR008266">
    <property type="entry name" value="Tyr_kinase_AS"/>
</dbReference>
<evidence type="ECO:0000313" key="13">
    <source>
        <dbReference type="EMBL" id="MBM3282407.1"/>
    </source>
</evidence>
<evidence type="ECO:0000256" key="9">
    <source>
        <dbReference type="ARBA" id="ARBA00047899"/>
    </source>
</evidence>
<evidence type="ECO:0000256" key="5">
    <source>
        <dbReference type="ARBA" id="ARBA00022694"/>
    </source>
</evidence>
<comment type="subunit">
    <text evidence="11">Component of the KEOPS complex that consists of Kae1, Bud32, Cgi121 and Pcc1; the whole complex dimerizes.</text>
</comment>
<comment type="catalytic activity">
    <reaction evidence="9">
        <text>L-threonyl-[protein] + ATP = O-phospho-L-threonyl-[protein] + ADP + H(+)</text>
        <dbReference type="Rhea" id="RHEA:46608"/>
        <dbReference type="Rhea" id="RHEA-COMP:11060"/>
        <dbReference type="Rhea" id="RHEA-COMP:11605"/>
        <dbReference type="ChEBI" id="CHEBI:15378"/>
        <dbReference type="ChEBI" id="CHEBI:30013"/>
        <dbReference type="ChEBI" id="CHEBI:30616"/>
        <dbReference type="ChEBI" id="CHEBI:61977"/>
        <dbReference type="ChEBI" id="CHEBI:456216"/>
        <dbReference type="EC" id="2.7.11.1"/>
    </reaction>
</comment>
<dbReference type="FunFam" id="3.30.200.20:FF:000201">
    <property type="entry name" value="TP53-regulating kinase isoform X1"/>
    <property type="match status" value="1"/>
</dbReference>
<evidence type="ECO:0000256" key="1">
    <source>
        <dbReference type="ARBA" id="ARBA00010630"/>
    </source>
</evidence>
<dbReference type="InterPro" id="IPR000719">
    <property type="entry name" value="Prot_kinase_dom"/>
</dbReference>
<evidence type="ECO:0000256" key="10">
    <source>
        <dbReference type="ARBA" id="ARBA00048679"/>
    </source>
</evidence>
<dbReference type="GO" id="GO:0000408">
    <property type="term" value="C:EKC/KEOPS complex"/>
    <property type="evidence" value="ECO:0007669"/>
    <property type="project" value="UniProtKB-ARBA"/>
</dbReference>
<feature type="domain" description="Protein kinase" evidence="12">
    <location>
        <begin position="6"/>
        <end position="223"/>
    </location>
</feature>
<dbReference type="GO" id="GO:0004674">
    <property type="term" value="F:protein serine/threonine kinase activity"/>
    <property type="evidence" value="ECO:0007669"/>
    <property type="project" value="UniProtKB-KW"/>
</dbReference>
<dbReference type="EMBL" id="VGJJ01000029">
    <property type="protein sequence ID" value="MBM3282407.1"/>
    <property type="molecule type" value="Genomic_DNA"/>
</dbReference>
<dbReference type="InterPro" id="IPR022495">
    <property type="entry name" value="Bud32"/>
</dbReference>
<sequence>MTQTSEKKEQYLSIGAEATLEKRKILGKNIVVKTRVVKGYRNPLLDAPLRRERTSHEAKMLHAVKKWGVTTPTIYLVEPHTSTIYMEYVDAPRLKHVLLDTKIKNTEKMRLCNELGKIIAIFHKHHLIHGDLTTSNVLVRRNKNFKNKKTINELVMIDFGLSTYSHKIEDEAVDLVNLKKTFTATHSTLNEGWGEIQKGYLENGGEKKVLKQMSEVESRIRYA</sequence>
<proteinExistence type="inferred from homology"/>
<dbReference type="GO" id="GO:0008033">
    <property type="term" value="P:tRNA processing"/>
    <property type="evidence" value="ECO:0007669"/>
    <property type="project" value="UniProtKB-KW"/>
</dbReference>
<accession>A0A8T4C7W1</accession>
<protein>
    <recommendedName>
        <fullName evidence="2">non-specific serine/threonine protein kinase</fullName>
        <ecNumber evidence="2">2.7.11.1</ecNumber>
    </recommendedName>
</protein>
<evidence type="ECO:0000256" key="2">
    <source>
        <dbReference type="ARBA" id="ARBA00012513"/>
    </source>
</evidence>
<evidence type="ECO:0000256" key="4">
    <source>
        <dbReference type="ARBA" id="ARBA00022679"/>
    </source>
</evidence>
<gene>
    <name evidence="13" type="ORF">FJY86_03660</name>
</gene>
<evidence type="ECO:0000256" key="11">
    <source>
        <dbReference type="ARBA" id="ARBA00065170"/>
    </source>
</evidence>
<dbReference type="PANTHER" id="PTHR12209:SF0">
    <property type="entry name" value="EKC_KEOPS COMPLEX SUBUNIT TP53RK"/>
    <property type="match status" value="1"/>
</dbReference>
<evidence type="ECO:0000256" key="7">
    <source>
        <dbReference type="ARBA" id="ARBA00022777"/>
    </source>
</evidence>
<dbReference type="NCBIfam" id="TIGR03724">
    <property type="entry name" value="arch_bud32"/>
    <property type="match status" value="1"/>
</dbReference>
<organism evidence="13 14">
    <name type="scientific">Candidatus Iainarchaeum sp</name>
    <dbReference type="NCBI Taxonomy" id="3101447"/>
    <lineage>
        <taxon>Archaea</taxon>
        <taxon>Candidatus Iainarchaeota</taxon>
        <taxon>Candidatus Iainarchaeia</taxon>
        <taxon>Candidatus Iainarchaeales</taxon>
        <taxon>Candidatus Iainarchaeaceae</taxon>
        <taxon>Candidatus Iainarchaeum</taxon>
    </lineage>
</organism>
<comment type="catalytic activity">
    <reaction evidence="10">
        <text>L-seryl-[protein] + ATP = O-phospho-L-seryl-[protein] + ADP + H(+)</text>
        <dbReference type="Rhea" id="RHEA:17989"/>
        <dbReference type="Rhea" id="RHEA-COMP:9863"/>
        <dbReference type="Rhea" id="RHEA-COMP:11604"/>
        <dbReference type="ChEBI" id="CHEBI:15378"/>
        <dbReference type="ChEBI" id="CHEBI:29999"/>
        <dbReference type="ChEBI" id="CHEBI:30616"/>
        <dbReference type="ChEBI" id="CHEBI:83421"/>
        <dbReference type="ChEBI" id="CHEBI:456216"/>
        <dbReference type="EC" id="2.7.11.1"/>
    </reaction>
</comment>
<evidence type="ECO:0000259" key="12">
    <source>
        <dbReference type="PROSITE" id="PS50011"/>
    </source>
</evidence>
<dbReference type="Gene3D" id="3.30.200.20">
    <property type="entry name" value="Phosphorylase Kinase, domain 1"/>
    <property type="match status" value="1"/>
</dbReference>
<dbReference type="PROSITE" id="PS00109">
    <property type="entry name" value="PROTEIN_KINASE_TYR"/>
    <property type="match status" value="1"/>
</dbReference>
<dbReference type="InterPro" id="IPR011009">
    <property type="entry name" value="Kinase-like_dom_sf"/>
</dbReference>
<comment type="similarity">
    <text evidence="1">Belongs to the protein kinase superfamily. BUD32 family.</text>
</comment>
<dbReference type="SUPFAM" id="SSF56112">
    <property type="entry name" value="Protein kinase-like (PK-like)"/>
    <property type="match status" value="1"/>
</dbReference>
<evidence type="ECO:0000256" key="8">
    <source>
        <dbReference type="ARBA" id="ARBA00022840"/>
    </source>
</evidence>
<keyword evidence="7 13" id="KW-0418">Kinase</keyword>
<evidence type="ECO:0000313" key="14">
    <source>
        <dbReference type="Proteomes" id="UP000774699"/>
    </source>
</evidence>
<dbReference type="PROSITE" id="PS50011">
    <property type="entry name" value="PROTEIN_KINASE_DOM"/>
    <property type="match status" value="1"/>
</dbReference>
<dbReference type="Gene3D" id="1.10.510.10">
    <property type="entry name" value="Transferase(Phosphotransferase) domain 1"/>
    <property type="match status" value="1"/>
</dbReference>